<dbReference type="Gene3D" id="3.10.20.310">
    <property type="entry name" value="membrane protein fhac"/>
    <property type="match status" value="1"/>
</dbReference>
<evidence type="ECO:0008006" key="8">
    <source>
        <dbReference type="Google" id="ProtNLM"/>
    </source>
</evidence>
<keyword evidence="2" id="KW-0812">Transmembrane</keyword>
<dbReference type="PANTHER" id="PTHR34597:SF3">
    <property type="entry name" value="OUTER MEMBRANE TRANSPORTER CDIB"/>
    <property type="match status" value="1"/>
</dbReference>
<dbReference type="OrthoDB" id="5664954at2"/>
<dbReference type="EMBL" id="LR778301">
    <property type="protein sequence ID" value="CAB1367971.1"/>
    <property type="molecule type" value="Genomic_DNA"/>
</dbReference>
<evidence type="ECO:0000259" key="4">
    <source>
        <dbReference type="Pfam" id="PF03865"/>
    </source>
</evidence>
<evidence type="ECO:0000256" key="3">
    <source>
        <dbReference type="ARBA" id="ARBA00023237"/>
    </source>
</evidence>
<keyword evidence="1" id="KW-1134">Transmembrane beta strand</keyword>
<dbReference type="GO" id="GO:0098046">
    <property type="term" value="C:type V protein secretion system complex"/>
    <property type="evidence" value="ECO:0007669"/>
    <property type="project" value="TreeGrafter"/>
</dbReference>
<name>A0A6S6XPX9_9PROT</name>
<keyword evidence="7" id="KW-1185">Reference proteome</keyword>
<dbReference type="InterPro" id="IPR051544">
    <property type="entry name" value="TPS_OM_transporter"/>
</dbReference>
<dbReference type="PANTHER" id="PTHR34597">
    <property type="entry name" value="SLR1661 PROTEIN"/>
    <property type="match status" value="1"/>
</dbReference>
<accession>A0A6S6XPX9</accession>
<feature type="domain" description="Haemolysin activator HlyB C-terminal" evidence="4">
    <location>
        <begin position="175"/>
        <end position="486"/>
    </location>
</feature>
<evidence type="ECO:0000256" key="1">
    <source>
        <dbReference type="ARBA" id="ARBA00022452"/>
    </source>
</evidence>
<keyword evidence="1" id="KW-0472">Membrane</keyword>
<evidence type="ECO:0000313" key="6">
    <source>
        <dbReference type="EMBL" id="CAB1367971.1"/>
    </source>
</evidence>
<dbReference type="Pfam" id="PF03865">
    <property type="entry name" value="ShlB"/>
    <property type="match status" value="1"/>
</dbReference>
<dbReference type="Pfam" id="PF08479">
    <property type="entry name" value="POTRA_2"/>
    <property type="match status" value="1"/>
</dbReference>
<evidence type="ECO:0000259" key="5">
    <source>
        <dbReference type="Pfam" id="PF08479"/>
    </source>
</evidence>
<proteinExistence type="predicted"/>
<reference evidence="6 7" key="1">
    <citation type="submission" date="2020-03" db="EMBL/GenBank/DDBJ databases">
        <authorList>
            <consortium name="Genoscope - CEA"/>
            <person name="William W."/>
        </authorList>
    </citation>
    <scope>NUCLEOTIDE SEQUENCE [LARGE SCALE GENOMIC DNA]</scope>
    <source>
        <strain evidence="7">DSM 16959</strain>
    </source>
</reference>
<dbReference type="KEGG" id="doe:DENOEST_0806"/>
<dbReference type="Gene3D" id="2.40.160.50">
    <property type="entry name" value="membrane protein fhac: a member of the omp85/tpsb transporter family"/>
    <property type="match status" value="1"/>
</dbReference>
<dbReference type="GO" id="GO:0008320">
    <property type="term" value="F:protein transmembrane transporter activity"/>
    <property type="evidence" value="ECO:0007669"/>
    <property type="project" value="TreeGrafter"/>
</dbReference>
<dbReference type="AlphaFoldDB" id="A0A6S6XPX9"/>
<protein>
    <recommendedName>
        <fullName evidence="8">Hemolysin activation/secretion protein</fullName>
    </recommendedName>
</protein>
<evidence type="ECO:0000313" key="7">
    <source>
        <dbReference type="Proteomes" id="UP000515733"/>
    </source>
</evidence>
<dbReference type="InterPro" id="IPR013686">
    <property type="entry name" value="Polypept-transport_assoc_ShlB"/>
</dbReference>
<gene>
    <name evidence="6" type="ORF">DENOEST_0806</name>
</gene>
<feature type="domain" description="Polypeptide-transport-associated ShlB-type" evidence="5">
    <location>
        <begin position="33"/>
        <end position="108"/>
    </location>
</feature>
<keyword evidence="3" id="KW-0998">Cell outer membrane</keyword>
<dbReference type="Proteomes" id="UP000515733">
    <property type="component" value="Chromosome"/>
</dbReference>
<dbReference type="InterPro" id="IPR005565">
    <property type="entry name" value="Hemolysn_activator_HlyB_C"/>
</dbReference>
<sequence>MRGKSVKRNHRSVLLGTVVQVLTGLAWAQPVAFDISGFKVEGGSLLTEEVVQRALVPHAGAGRTMDDVKRAAGALKDAYAQAGYPVVQVFPPEQTAAGGVITLRVIEGRVAKVTVAGNKVYDEANIRASLPALKEGKAPHSGEIVADIVLANENPAKQVAVNFQASGAPGDIDARVDVVEDRTEKYTVTVDNAGSRSTGMERIGIAYQNANLMNRDHMLTLQYMTTYQNPDKVGNLTVGYRIPFYAQGLSLDLIAAYSDTKSTSSSPAGALFFSGKGSYFGTRLNQALPSQGEYRHKLVYGLDYKDFNNDCSLGGTALNACGTITSMPASLSYVAQLATPAFQAGGNIGYYVNIVGGPHGSSTAYGTRSRQWDAWRASGFVAVPLKDWQARATLNFQESSKALIASEQFGIGGASSVRGYDERTASGDYGASANLEIYTPDLASSLGLSAETKLRALAFHDLGYVHNITPGMIGETKLSSIGLGMRLNYGKDLAVRLDVGFVQSPTHPTVPVQRDRNKSFGHLAVSYSF</sequence>
<organism evidence="6 7">
    <name type="scientific">Denitratisoma oestradiolicum</name>
    <dbReference type="NCBI Taxonomy" id="311182"/>
    <lineage>
        <taxon>Bacteria</taxon>
        <taxon>Pseudomonadati</taxon>
        <taxon>Pseudomonadota</taxon>
        <taxon>Betaproteobacteria</taxon>
        <taxon>Nitrosomonadales</taxon>
        <taxon>Sterolibacteriaceae</taxon>
        <taxon>Denitratisoma</taxon>
    </lineage>
</organism>
<dbReference type="GO" id="GO:0046819">
    <property type="term" value="P:protein secretion by the type V secretion system"/>
    <property type="evidence" value="ECO:0007669"/>
    <property type="project" value="TreeGrafter"/>
</dbReference>
<evidence type="ECO:0000256" key="2">
    <source>
        <dbReference type="ARBA" id="ARBA00022692"/>
    </source>
</evidence>